<evidence type="ECO:0000313" key="2">
    <source>
        <dbReference type="EMBL" id="CAE6722573.1"/>
    </source>
</evidence>
<dbReference type="Gene3D" id="1.10.740.10">
    <property type="entry name" value="Transferase Inhibitor Protein From Tn5, Chain"/>
    <property type="match status" value="1"/>
</dbReference>
<dbReference type="PANTHER" id="PTHR37319">
    <property type="entry name" value="TRANSPOSASE"/>
    <property type="match status" value="1"/>
</dbReference>
<sequence>MFNVLKNACRVEALQLSQMERVEKALVLYMVVSWRIARLMRVGRTCPELDASLFLAADEIHGAHVLCKKARPKKPPTLNQMIRMVGSLGGFLGRKSDGEPGAKTLWIGMQRVMDAVITIQILRDGYDTSGNEMI</sequence>
<reference evidence="2 3" key="1">
    <citation type="submission" date="2021-02" db="EMBL/GenBank/DDBJ databases">
        <authorList>
            <person name="Vanwijnsberghe S."/>
        </authorList>
    </citation>
    <scope>NUCLEOTIDE SEQUENCE [LARGE SCALE GENOMIC DNA]</scope>
    <source>
        <strain evidence="2 3">R-69776</strain>
    </source>
</reference>
<organism evidence="2 3">
    <name type="scientific">Paraburkholderia nemoris</name>
    <dbReference type="NCBI Taxonomy" id="2793076"/>
    <lineage>
        <taxon>Bacteria</taxon>
        <taxon>Pseudomonadati</taxon>
        <taxon>Pseudomonadota</taxon>
        <taxon>Betaproteobacteria</taxon>
        <taxon>Burkholderiales</taxon>
        <taxon>Burkholderiaceae</taxon>
        <taxon>Paraburkholderia</taxon>
    </lineage>
</organism>
<dbReference type="InterPro" id="IPR047768">
    <property type="entry name" value="Tn5p-like"/>
</dbReference>
<name>A0ABN7KZE1_9BURK</name>
<dbReference type="InterPro" id="IPR012337">
    <property type="entry name" value="RNaseH-like_sf"/>
</dbReference>
<evidence type="ECO:0000259" key="1">
    <source>
        <dbReference type="Pfam" id="PF02281"/>
    </source>
</evidence>
<evidence type="ECO:0000313" key="3">
    <source>
        <dbReference type="Proteomes" id="UP000673821"/>
    </source>
</evidence>
<accession>A0ABN7KZE1</accession>
<proteinExistence type="predicted"/>
<dbReference type="SUPFAM" id="SSF53098">
    <property type="entry name" value="Ribonuclease H-like"/>
    <property type="match status" value="1"/>
</dbReference>
<dbReference type="PANTHER" id="PTHR37319:SF1">
    <property type="entry name" value="TRANSPOSASE TN5 DIMERISATION DOMAIN-CONTAINING PROTEIN"/>
    <property type="match status" value="1"/>
</dbReference>
<dbReference type="EMBL" id="CAJNBH010000004">
    <property type="protein sequence ID" value="CAE6722573.1"/>
    <property type="molecule type" value="Genomic_DNA"/>
</dbReference>
<gene>
    <name evidence="2" type="ORF">R69776_01600</name>
</gene>
<feature type="domain" description="Transposase Tn5 dimerisation" evidence="1">
    <location>
        <begin position="31"/>
        <end position="116"/>
    </location>
</feature>
<keyword evidence="3" id="KW-1185">Reference proteome</keyword>
<dbReference type="InterPro" id="IPR014737">
    <property type="entry name" value="Transposase_Tn5-like_C"/>
</dbReference>
<comment type="caution">
    <text evidence="2">The sequence shown here is derived from an EMBL/GenBank/DDBJ whole genome shotgun (WGS) entry which is preliminary data.</text>
</comment>
<protein>
    <submittedName>
        <fullName evidence="2">IS4 family transposase ISAzo5</fullName>
    </submittedName>
</protein>
<dbReference type="Pfam" id="PF02281">
    <property type="entry name" value="Dimer_Tnp_Tn5"/>
    <property type="match status" value="1"/>
</dbReference>
<dbReference type="InterPro" id="IPR003201">
    <property type="entry name" value="Transposase_Tn5"/>
</dbReference>
<dbReference type="Proteomes" id="UP000673821">
    <property type="component" value="Unassembled WGS sequence"/>
</dbReference>